<dbReference type="InterPro" id="IPR033433">
    <property type="entry name" value="GtaA_N"/>
</dbReference>
<feature type="compositionally biased region" description="Polar residues" evidence="5">
    <location>
        <begin position="884"/>
        <end position="897"/>
    </location>
</feature>
<feature type="coiled-coil region" evidence="4">
    <location>
        <begin position="930"/>
        <end position="964"/>
    </location>
</feature>
<sequence length="972" mass="104673">MSLRISLIFLTLLVSRTIAQTGPSWSATPFNPPSLPLAVRSPYLNTWFKQGNNPSSLTGVWSQTWLDAITGWYASILVDTTGYMILGSADTSVVNVTKATQKSVEFTPTRTSFIMIAGPMDVNLTFISPIEPGDLVRQSMPFSYLSLSATSNDGNSHSIRFYSDISGEFMAGDTTQTAQWAYDDQSGEYVILSMQLQAQQKYTEVNDLAQDSVEYYAVKKLSGATTSWAITEDTVNRKNGAASNVTSLGNVADSTPRAVRNNWPVLGIAVDWGTVSSTPEPVVYAIGVARGPSILYSTPEGTQQDRYPYYLSVYSDGNSAIKAFLDDYDRAASAAAAFDAQITNAASSISSQYAELLALSSRQLMGNLDITISKIGSNDWNTSDIMIFTKNMGGMGSDGGTQTSVNTVDVIYNAFPMLLTLNPELGGYLLAPLMRYMDSTAYTLSYAAMNLGPSYPQATAEGINNAHDYGVEETANMLIMNLAYAQTSGNGTFISRHYTRLRRWADYLVNNTLTPTNQKSPDFGSDSSLSNNNQTNTALKGIIGIGAFAKMAALAGVDSDHESYNDTATSYMRTWQANAVASDNSHVDFFYGKTDTNGLIYNVFADKLLQLNLVPDSVYEILTVFYNNIAAQSNYGISLNNEDAAETSTHAMIFSASFLTNTQTRDYMVNQVHSYASSNRNSTPFTPFYNPTTGYATNSDTAGINSPAIGAMYSLLAINVDIKDSVTIPTEGSTITGGSSTGSKGSNTGAIVGGVVGGLAGLGLIGIGVFLCVRRRRQQEQNEKLLHSDAYSTSYKSTGTGGVPGLANATTFEPFRYNNNPSETRAVSPALFPSPYSDVSARTNSGQHHETPVTPYQTTATNVRDSTYFRSHRPGESGSDIGPSASQVGSALSSGSHGTRGVPRGGREGSQDTTSAMTRADASNASQVLLAKQTLVNEELRCEVDNLRRDLERIREERQANVEEAPPSYSDP</sequence>
<feature type="domain" description="Glutaminase A N-terminal" evidence="9">
    <location>
        <begin position="109"/>
        <end position="344"/>
    </location>
</feature>
<evidence type="ECO:0000256" key="1">
    <source>
        <dbReference type="ARBA" id="ARBA00022553"/>
    </source>
</evidence>
<dbReference type="Pfam" id="PF21314">
    <property type="entry name" value="TM_ErbB1"/>
    <property type="match status" value="1"/>
</dbReference>
<feature type="region of interest" description="Disordered" evidence="5">
    <location>
        <begin position="835"/>
        <end position="921"/>
    </location>
</feature>
<reference evidence="11 12" key="1">
    <citation type="journal article" date="2017" name="Mol. Ecol.">
        <title>Comparative and population genomic landscape of Phellinus noxius: A hypervariable fungus causing root rot in trees.</title>
        <authorList>
            <person name="Chung C.L."/>
            <person name="Lee T.J."/>
            <person name="Akiba M."/>
            <person name="Lee H.H."/>
            <person name="Kuo T.H."/>
            <person name="Liu D."/>
            <person name="Ke H.M."/>
            <person name="Yokoi T."/>
            <person name="Roa M.B."/>
            <person name="Lu M.J."/>
            <person name="Chang Y.Y."/>
            <person name="Ann P.J."/>
            <person name="Tsai J.N."/>
            <person name="Chen C.Y."/>
            <person name="Tzean S.S."/>
            <person name="Ota Y."/>
            <person name="Hattori T."/>
            <person name="Sahashi N."/>
            <person name="Liou R.F."/>
            <person name="Kikuchi T."/>
            <person name="Tsai I.J."/>
        </authorList>
    </citation>
    <scope>NUCLEOTIDE SEQUENCE [LARGE SCALE GENOMIC DNA]</scope>
    <source>
        <strain evidence="11 12">FFPRI411160</strain>
    </source>
</reference>
<dbReference type="InterPro" id="IPR052743">
    <property type="entry name" value="Glutaminase_GtaA"/>
</dbReference>
<evidence type="ECO:0000313" key="11">
    <source>
        <dbReference type="EMBL" id="PAV22903.1"/>
    </source>
</evidence>
<keyword evidence="7" id="KW-0732">Signal</keyword>
<gene>
    <name evidence="11" type="ORF">PNOK_0286000</name>
</gene>
<organism evidence="11 12">
    <name type="scientific">Pyrrhoderma noxium</name>
    <dbReference type="NCBI Taxonomy" id="2282107"/>
    <lineage>
        <taxon>Eukaryota</taxon>
        <taxon>Fungi</taxon>
        <taxon>Dikarya</taxon>
        <taxon>Basidiomycota</taxon>
        <taxon>Agaricomycotina</taxon>
        <taxon>Agaricomycetes</taxon>
        <taxon>Hymenochaetales</taxon>
        <taxon>Hymenochaetaceae</taxon>
        <taxon>Pyrrhoderma</taxon>
    </lineage>
</organism>
<evidence type="ECO:0000259" key="8">
    <source>
        <dbReference type="Pfam" id="PF16335"/>
    </source>
</evidence>
<keyword evidence="2" id="KW-0547">Nucleotide-binding</keyword>
<keyword evidence="6" id="KW-0812">Transmembrane</keyword>
<dbReference type="EMBL" id="NBII01000002">
    <property type="protein sequence ID" value="PAV22903.1"/>
    <property type="molecule type" value="Genomic_DNA"/>
</dbReference>
<dbReference type="GO" id="GO:0005524">
    <property type="term" value="F:ATP binding"/>
    <property type="evidence" value="ECO:0007669"/>
    <property type="project" value="UniProtKB-KW"/>
</dbReference>
<protein>
    <submittedName>
        <fullName evidence="11">Uncharacterized protein</fullName>
    </submittedName>
</protein>
<evidence type="ECO:0000256" key="6">
    <source>
        <dbReference type="SAM" id="Phobius"/>
    </source>
</evidence>
<feature type="signal peptide" evidence="7">
    <location>
        <begin position="1"/>
        <end position="19"/>
    </location>
</feature>
<dbReference type="Proteomes" id="UP000217199">
    <property type="component" value="Unassembled WGS sequence"/>
</dbReference>
<dbReference type="InterPro" id="IPR049328">
    <property type="entry name" value="TM_ErbB1"/>
</dbReference>
<evidence type="ECO:0000259" key="9">
    <source>
        <dbReference type="Pfam" id="PF17168"/>
    </source>
</evidence>
<feature type="domain" description="Glutaminase A central" evidence="8">
    <location>
        <begin position="350"/>
        <end position="716"/>
    </location>
</feature>
<evidence type="ECO:0000256" key="2">
    <source>
        <dbReference type="ARBA" id="ARBA00022741"/>
    </source>
</evidence>
<keyword evidence="6" id="KW-0472">Membrane</keyword>
<dbReference type="InParanoid" id="A0A286UTH1"/>
<comment type="caution">
    <text evidence="11">The sequence shown here is derived from an EMBL/GenBank/DDBJ whole genome shotgun (WGS) entry which is preliminary data.</text>
</comment>
<keyword evidence="3" id="KW-0067">ATP-binding</keyword>
<feature type="compositionally biased region" description="Polar residues" evidence="5">
    <location>
        <begin position="854"/>
        <end position="869"/>
    </location>
</feature>
<name>A0A286UTH1_9AGAM</name>
<feature type="compositionally biased region" description="Polar residues" evidence="5">
    <location>
        <begin position="911"/>
        <end position="921"/>
    </location>
</feature>
<feature type="domain" description="Epidermal growth factor receptor-like transmembrane-juxtamembrane segment" evidence="10">
    <location>
        <begin position="751"/>
        <end position="780"/>
    </location>
</feature>
<keyword evidence="1" id="KW-0597">Phosphoprotein</keyword>
<dbReference type="Pfam" id="PF16335">
    <property type="entry name" value="GtaA_6_Hairpin"/>
    <property type="match status" value="1"/>
</dbReference>
<evidence type="ECO:0000256" key="4">
    <source>
        <dbReference type="SAM" id="Coils"/>
    </source>
</evidence>
<keyword evidence="6" id="KW-1133">Transmembrane helix</keyword>
<proteinExistence type="predicted"/>
<keyword evidence="4" id="KW-0175">Coiled coil</keyword>
<evidence type="ECO:0000256" key="3">
    <source>
        <dbReference type="ARBA" id="ARBA00022840"/>
    </source>
</evidence>
<dbReference type="Pfam" id="PF17168">
    <property type="entry name" value="DUF5127"/>
    <property type="match status" value="1"/>
</dbReference>
<dbReference type="OrthoDB" id="3918848at2759"/>
<dbReference type="AlphaFoldDB" id="A0A286UTH1"/>
<feature type="transmembrane region" description="Helical" evidence="6">
    <location>
        <begin position="750"/>
        <end position="773"/>
    </location>
</feature>
<evidence type="ECO:0000313" key="12">
    <source>
        <dbReference type="Proteomes" id="UP000217199"/>
    </source>
</evidence>
<keyword evidence="12" id="KW-1185">Reference proteome</keyword>
<dbReference type="PANTHER" id="PTHR31987">
    <property type="entry name" value="GLUTAMINASE A-RELATED"/>
    <property type="match status" value="1"/>
</dbReference>
<evidence type="ECO:0000256" key="5">
    <source>
        <dbReference type="SAM" id="MobiDB-lite"/>
    </source>
</evidence>
<accession>A0A286UTH1</accession>
<feature type="chain" id="PRO_5013561421" evidence="7">
    <location>
        <begin position="20"/>
        <end position="972"/>
    </location>
</feature>
<evidence type="ECO:0000259" key="10">
    <source>
        <dbReference type="Pfam" id="PF21314"/>
    </source>
</evidence>
<evidence type="ECO:0000256" key="7">
    <source>
        <dbReference type="SAM" id="SignalP"/>
    </source>
</evidence>
<dbReference type="PANTHER" id="PTHR31987:SF1">
    <property type="entry name" value="GLUTAMINASE A"/>
    <property type="match status" value="1"/>
</dbReference>
<dbReference type="InterPro" id="IPR032514">
    <property type="entry name" value="GtaA_central"/>
</dbReference>